<name>A0A3B0ZLA5_9ZZZZ</name>
<feature type="domain" description="DUF4124" evidence="1">
    <location>
        <begin position="14"/>
        <end position="46"/>
    </location>
</feature>
<dbReference type="EMBL" id="UOFO01000140">
    <property type="protein sequence ID" value="VAW88107.1"/>
    <property type="molecule type" value="Genomic_DNA"/>
</dbReference>
<evidence type="ECO:0000259" key="1">
    <source>
        <dbReference type="Pfam" id="PF13511"/>
    </source>
</evidence>
<gene>
    <name evidence="2" type="ORF">MNBD_GAMMA16-1247</name>
</gene>
<dbReference type="AlphaFoldDB" id="A0A3B0ZLA5"/>
<sequence length="182" mass="19890">MKILLITGLIILSLPFSSFAQMYKSVGPDGTVTYSDQAPKNAKPLKLMPISTIHTDKKHTASTSIAEKPKAKEKKPEVRYSTFRITSPSNNSAIRENSGSVSVQLEITPKLNTALGHAVSINLDGKLFIKGQFAQATLNNLDRGAHTVSAHIHNKQGKIIRSTSTVSFQLQRFSKLHKRAAP</sequence>
<dbReference type="InterPro" id="IPR025392">
    <property type="entry name" value="DUF4124"/>
</dbReference>
<accession>A0A3B0ZLA5</accession>
<evidence type="ECO:0000313" key="2">
    <source>
        <dbReference type="EMBL" id="VAW88107.1"/>
    </source>
</evidence>
<organism evidence="2">
    <name type="scientific">hydrothermal vent metagenome</name>
    <dbReference type="NCBI Taxonomy" id="652676"/>
    <lineage>
        <taxon>unclassified sequences</taxon>
        <taxon>metagenomes</taxon>
        <taxon>ecological metagenomes</taxon>
    </lineage>
</organism>
<dbReference type="Pfam" id="PF13511">
    <property type="entry name" value="DUF4124"/>
    <property type="match status" value="1"/>
</dbReference>
<reference evidence="2" key="1">
    <citation type="submission" date="2018-06" db="EMBL/GenBank/DDBJ databases">
        <authorList>
            <person name="Zhirakovskaya E."/>
        </authorList>
    </citation>
    <scope>NUCLEOTIDE SEQUENCE</scope>
</reference>
<protein>
    <recommendedName>
        <fullName evidence="1">DUF4124 domain-containing protein</fullName>
    </recommendedName>
</protein>
<proteinExistence type="predicted"/>